<sequence>MEADCRDAESVRWQRRCRAEGPRRC</sequence>
<dbReference type="EMBL" id="GBRH01202378">
    <property type="protein sequence ID" value="JAD95517.1"/>
    <property type="molecule type" value="Transcribed_RNA"/>
</dbReference>
<evidence type="ECO:0000313" key="1">
    <source>
        <dbReference type="EMBL" id="JAD95517.1"/>
    </source>
</evidence>
<reference evidence="1" key="2">
    <citation type="journal article" date="2015" name="Data Brief">
        <title>Shoot transcriptome of the giant reed, Arundo donax.</title>
        <authorList>
            <person name="Barrero R.A."/>
            <person name="Guerrero F.D."/>
            <person name="Moolhuijzen P."/>
            <person name="Goolsby J.A."/>
            <person name="Tidwell J."/>
            <person name="Bellgard S.E."/>
            <person name="Bellgard M.I."/>
        </authorList>
    </citation>
    <scope>NUCLEOTIDE SEQUENCE</scope>
    <source>
        <tissue evidence="1">Shoot tissue taken approximately 20 cm above the soil surface</tissue>
    </source>
</reference>
<name>A0A0A9EHK4_ARUDO</name>
<dbReference type="AlphaFoldDB" id="A0A0A9EHK4"/>
<accession>A0A0A9EHK4</accession>
<proteinExistence type="predicted"/>
<organism evidence="1">
    <name type="scientific">Arundo donax</name>
    <name type="common">Giant reed</name>
    <name type="synonym">Donax arundinaceus</name>
    <dbReference type="NCBI Taxonomy" id="35708"/>
    <lineage>
        <taxon>Eukaryota</taxon>
        <taxon>Viridiplantae</taxon>
        <taxon>Streptophyta</taxon>
        <taxon>Embryophyta</taxon>
        <taxon>Tracheophyta</taxon>
        <taxon>Spermatophyta</taxon>
        <taxon>Magnoliopsida</taxon>
        <taxon>Liliopsida</taxon>
        <taxon>Poales</taxon>
        <taxon>Poaceae</taxon>
        <taxon>PACMAD clade</taxon>
        <taxon>Arundinoideae</taxon>
        <taxon>Arundineae</taxon>
        <taxon>Arundo</taxon>
    </lineage>
</organism>
<reference evidence="1" key="1">
    <citation type="submission" date="2014-09" db="EMBL/GenBank/DDBJ databases">
        <authorList>
            <person name="Magalhaes I.L.F."/>
            <person name="Oliveira U."/>
            <person name="Santos F.R."/>
            <person name="Vidigal T.H.D.A."/>
            <person name="Brescovit A.D."/>
            <person name="Santos A.J."/>
        </authorList>
    </citation>
    <scope>NUCLEOTIDE SEQUENCE</scope>
    <source>
        <tissue evidence="1">Shoot tissue taken approximately 20 cm above the soil surface</tissue>
    </source>
</reference>
<protein>
    <submittedName>
        <fullName evidence="1">Uncharacterized protein</fullName>
    </submittedName>
</protein>